<name>A0A1V1I1W6_9FIRM</name>
<dbReference type="GeneID" id="82205627"/>
<accession>A0A1V1I1W6</accession>
<feature type="transmembrane region" description="Helical" evidence="2">
    <location>
        <begin position="58"/>
        <end position="78"/>
    </location>
</feature>
<keyword evidence="2" id="KW-0812">Transmembrane</keyword>
<keyword evidence="1" id="KW-0175">Coiled coil</keyword>
<keyword evidence="4" id="KW-1185">Reference proteome</keyword>
<keyword evidence="2" id="KW-1133">Transmembrane helix</keyword>
<gene>
    <name evidence="3" type="ORF">CRIB_1593</name>
</gene>
<evidence type="ECO:0000256" key="2">
    <source>
        <dbReference type="SAM" id="Phobius"/>
    </source>
</evidence>
<dbReference type="RefSeq" id="WP_180701741.1">
    <property type="nucleotide sequence ID" value="NZ_CAJUCR010000009.1"/>
</dbReference>
<evidence type="ECO:0000313" key="4">
    <source>
        <dbReference type="Proteomes" id="UP000245622"/>
    </source>
</evidence>
<feature type="transmembrane region" description="Helical" evidence="2">
    <location>
        <begin position="84"/>
        <end position="105"/>
    </location>
</feature>
<proteinExistence type="predicted"/>
<keyword evidence="2" id="KW-0472">Membrane</keyword>
<feature type="transmembrane region" description="Helical" evidence="2">
    <location>
        <begin position="12"/>
        <end position="37"/>
    </location>
</feature>
<organism evidence="3 4">
    <name type="scientific">Romboutsia ilealis</name>
    <dbReference type="NCBI Taxonomy" id="1115758"/>
    <lineage>
        <taxon>Bacteria</taxon>
        <taxon>Bacillati</taxon>
        <taxon>Bacillota</taxon>
        <taxon>Clostridia</taxon>
        <taxon>Peptostreptococcales</taxon>
        <taxon>Peptostreptococcaceae</taxon>
        <taxon>Romboutsia</taxon>
    </lineage>
</organism>
<dbReference type="EMBL" id="LN555523">
    <property type="protein sequence ID" value="CED94200.1"/>
    <property type="molecule type" value="Genomic_DNA"/>
</dbReference>
<dbReference type="KEGG" id="ril:CRIB_1593"/>
<reference evidence="3 4" key="1">
    <citation type="submission" date="2014-04" db="EMBL/GenBank/DDBJ databases">
        <authorList>
            <person name="Hornung B.V."/>
        </authorList>
    </citation>
    <scope>NUCLEOTIDE SEQUENCE [LARGE SCALE GENOMIC DNA]</scope>
    <source>
        <strain evidence="3 4">CRIB</strain>
    </source>
</reference>
<feature type="coiled-coil region" evidence="1">
    <location>
        <begin position="119"/>
        <end position="183"/>
    </location>
</feature>
<protein>
    <submittedName>
        <fullName evidence="3">Uncharacterized protein</fullName>
    </submittedName>
</protein>
<evidence type="ECO:0000313" key="3">
    <source>
        <dbReference type="EMBL" id="CED94200.1"/>
    </source>
</evidence>
<sequence>MRRVDLMSRSTILVTMLSVVYALIDMKIIFLAPILTISIPYRFMKHKEEGRYTENRKILNNLFLFNLIVFIGVSIITNRMSTEIFEIIANIMITFIYFKILSMIYKKREALYKNPQILYDKINNQINALKVLYEQTEEGMKNAETEKARNSMEVKLNTIRYKIDELKRQSELIKAQIESKNNNQKTK</sequence>
<dbReference type="AlphaFoldDB" id="A0A1V1I1W6"/>
<evidence type="ECO:0000256" key="1">
    <source>
        <dbReference type="SAM" id="Coils"/>
    </source>
</evidence>
<dbReference type="Proteomes" id="UP000245622">
    <property type="component" value="Chromosome 1"/>
</dbReference>